<organism evidence="4 5">
    <name type="scientific">Rotaria magnacalcarata</name>
    <dbReference type="NCBI Taxonomy" id="392030"/>
    <lineage>
        <taxon>Eukaryota</taxon>
        <taxon>Metazoa</taxon>
        <taxon>Spiralia</taxon>
        <taxon>Gnathifera</taxon>
        <taxon>Rotifera</taxon>
        <taxon>Eurotatoria</taxon>
        <taxon>Bdelloidea</taxon>
        <taxon>Philodinida</taxon>
        <taxon>Philodinidae</taxon>
        <taxon>Rotaria</taxon>
    </lineage>
</organism>
<dbReference type="InterPro" id="IPR011042">
    <property type="entry name" value="6-blade_b-propeller_TolB-like"/>
</dbReference>
<gene>
    <name evidence="4" type="ORF">SMN809_LOCUS61514</name>
</gene>
<comment type="caution">
    <text evidence="4">The sequence shown here is derived from an EMBL/GenBank/DDBJ whole genome shotgun (WGS) entry which is preliminary data.</text>
</comment>
<dbReference type="EMBL" id="CAJOBI010247303">
    <property type="protein sequence ID" value="CAF5097608.1"/>
    <property type="molecule type" value="Genomic_DNA"/>
</dbReference>
<keyword evidence="2" id="KW-0677">Repeat</keyword>
<reference evidence="4" key="1">
    <citation type="submission" date="2021-02" db="EMBL/GenBank/DDBJ databases">
        <authorList>
            <person name="Nowell W R."/>
        </authorList>
    </citation>
    <scope>NUCLEOTIDE SEQUENCE</scope>
</reference>
<dbReference type="PANTHER" id="PTHR10680">
    <property type="entry name" value="PEPTIDYL-GLYCINE ALPHA-AMIDATING MONOOXYGENASE"/>
    <property type="match status" value="1"/>
</dbReference>
<name>A0A8S3F1J9_9BILA</name>
<dbReference type="PANTHER" id="PTHR10680:SF14">
    <property type="entry name" value="PEPTIDYL-GLYCINE ALPHA-AMIDATING MONOOXYGENASE"/>
    <property type="match status" value="1"/>
</dbReference>
<feature type="non-terminal residue" evidence="4">
    <location>
        <position position="1"/>
    </location>
</feature>
<dbReference type="Gene3D" id="2.120.10.30">
    <property type="entry name" value="TolB, C-terminal domain"/>
    <property type="match status" value="2"/>
</dbReference>
<protein>
    <recommendedName>
        <fullName evidence="6">NHL repeat containing protein</fullName>
    </recommendedName>
</protein>
<accession>A0A8S3F1J9</accession>
<dbReference type="Proteomes" id="UP000676336">
    <property type="component" value="Unassembled WGS sequence"/>
</dbReference>
<proteinExistence type="predicted"/>
<evidence type="ECO:0000256" key="1">
    <source>
        <dbReference type="ARBA" id="ARBA00022729"/>
    </source>
</evidence>
<keyword evidence="1" id="KW-0732">Signal</keyword>
<evidence type="ECO:0000256" key="2">
    <source>
        <dbReference type="ARBA" id="ARBA00022737"/>
    </source>
</evidence>
<dbReference type="SUPFAM" id="SSF101898">
    <property type="entry name" value="NHL repeat"/>
    <property type="match status" value="1"/>
</dbReference>
<dbReference type="CDD" id="cd05819">
    <property type="entry name" value="NHL"/>
    <property type="match status" value="1"/>
</dbReference>
<evidence type="ECO:0000313" key="4">
    <source>
        <dbReference type="EMBL" id="CAF5097608.1"/>
    </source>
</evidence>
<evidence type="ECO:0000313" key="5">
    <source>
        <dbReference type="Proteomes" id="UP000676336"/>
    </source>
</evidence>
<evidence type="ECO:0008006" key="6">
    <source>
        <dbReference type="Google" id="ProtNLM"/>
    </source>
</evidence>
<sequence>MFRTLLDIIRTSIIATACTPGSSWNATGLTVAGTTSISGSNSTLLSYTNDVGVDIYLNLYVADANNQRIQRFASGSTTGQTVGGVVGTIGSTSNLFNYPRAIFVSTSTLFVSDLYNYRIQRYTYNASSAVTVAGGNGLGSGLNQINICHGIYVDVNGTVYFSDYSNNRVMKELNTSSTGVVIAGNNGAGNASNQFNGPMGIYIDVNNGSILYVADSANHRIQKWTIGGTTGITVAGGNSAGSALNQLNTPRAVISDSSYNLYISDTNNHRIVVWASGATVGTLLAGTSGT</sequence>
<dbReference type="AlphaFoldDB" id="A0A8S3F1J9"/>
<keyword evidence="3" id="KW-0325">Glycoprotein</keyword>
<evidence type="ECO:0000256" key="3">
    <source>
        <dbReference type="ARBA" id="ARBA00023180"/>
    </source>
</evidence>
<dbReference type="Pfam" id="PF01436">
    <property type="entry name" value="NHL"/>
    <property type="match status" value="1"/>
</dbReference>
<dbReference type="InterPro" id="IPR001258">
    <property type="entry name" value="NHL_repeat"/>
</dbReference>